<dbReference type="GO" id="GO:0004350">
    <property type="term" value="F:glutamate-5-semialdehyde dehydrogenase activity"/>
    <property type="evidence" value="ECO:0007669"/>
    <property type="project" value="UniProtKB-UniRule"/>
</dbReference>
<dbReference type="GO" id="GO:0050661">
    <property type="term" value="F:NADP binding"/>
    <property type="evidence" value="ECO:0007669"/>
    <property type="project" value="InterPro"/>
</dbReference>
<accession>A0P7U7</accession>
<protein>
    <recommendedName>
        <fullName evidence="7">Gamma-glutamyl phosphate reductase</fullName>
        <shortName evidence="7">GPR</shortName>
        <ecNumber evidence="7">1.2.1.41</ecNumber>
    </recommendedName>
    <alternativeName>
        <fullName evidence="7">Glutamate-5-semialdehyde dehydrogenase</fullName>
    </alternativeName>
    <alternativeName>
        <fullName evidence="7">Glutamyl-gamma-semialdehyde dehydrogenase</fullName>
        <shortName evidence="7">GSA dehydrogenase</shortName>
    </alternativeName>
</protein>
<keyword evidence="5 7" id="KW-0560">Oxidoreductase</keyword>
<evidence type="ECO:0000256" key="2">
    <source>
        <dbReference type="ARBA" id="ARBA00022605"/>
    </source>
</evidence>
<dbReference type="PIRSF" id="PIRSF000151">
    <property type="entry name" value="GPR"/>
    <property type="match status" value="1"/>
</dbReference>
<dbReference type="Gene3D" id="3.40.605.10">
    <property type="entry name" value="Aldehyde Dehydrogenase, Chain A, domain 1"/>
    <property type="match status" value="1"/>
</dbReference>
<comment type="function">
    <text evidence="7">Catalyzes the NADPH-dependent reduction of L-glutamate 5-phosphate into L-glutamate 5-semialdehyde and phosphate. The product spontaneously undergoes cyclization to form 1-pyrroline-5-carboxylate.</text>
</comment>
<dbReference type="CDD" id="cd07079">
    <property type="entry name" value="ALDH_F18-19_ProA-GPR"/>
    <property type="match status" value="1"/>
</dbReference>
<dbReference type="InterPro" id="IPR015590">
    <property type="entry name" value="Aldehyde_DH_dom"/>
</dbReference>
<comment type="subcellular location">
    <subcellularLocation>
        <location evidence="7">Cytoplasm</location>
    </subcellularLocation>
</comment>
<feature type="domain" description="Aldehyde dehydrogenase" evidence="8">
    <location>
        <begin position="16"/>
        <end position="284"/>
    </location>
</feature>
<comment type="similarity">
    <text evidence="7">Belongs to the gamma-glutamyl phosphate reductase family.</text>
</comment>
<reference evidence="9 10" key="1">
    <citation type="submission" date="2006-11" db="EMBL/GenBank/DDBJ databases">
        <authorList>
            <person name="Giovannoni S."/>
            <person name="Vergin K."/>
            <person name="Ferriera S."/>
            <person name="Johnson J."/>
            <person name="Kravitz S."/>
            <person name="Beeson K."/>
            <person name="Sutton G."/>
            <person name="Rogers Y.-H."/>
            <person name="Friedman R."/>
            <person name="Frazier M."/>
            <person name="Venter J.C."/>
        </authorList>
    </citation>
    <scope>NUCLEOTIDE SEQUENCE [LARGE SCALE GENOMIC DNA]</scope>
    <source>
        <strain evidence="9 10">HTCC2181</strain>
    </source>
</reference>
<dbReference type="InterPro" id="IPR016162">
    <property type="entry name" value="Ald_DH_N"/>
</dbReference>
<dbReference type="NCBIfam" id="TIGR00407">
    <property type="entry name" value="proA"/>
    <property type="match status" value="1"/>
</dbReference>
<dbReference type="NCBIfam" id="NF001221">
    <property type="entry name" value="PRK00197.1"/>
    <property type="match status" value="1"/>
</dbReference>
<evidence type="ECO:0000256" key="5">
    <source>
        <dbReference type="ARBA" id="ARBA00023002"/>
    </source>
</evidence>
<dbReference type="EMBL" id="AAUX01000001">
    <property type="protein sequence ID" value="EAV47607.1"/>
    <property type="molecule type" value="Genomic_DNA"/>
</dbReference>
<proteinExistence type="inferred from homology"/>
<comment type="catalytic activity">
    <reaction evidence="6 7">
        <text>L-glutamate 5-semialdehyde + phosphate + NADP(+) = L-glutamyl 5-phosphate + NADPH + H(+)</text>
        <dbReference type="Rhea" id="RHEA:19541"/>
        <dbReference type="ChEBI" id="CHEBI:15378"/>
        <dbReference type="ChEBI" id="CHEBI:43474"/>
        <dbReference type="ChEBI" id="CHEBI:57783"/>
        <dbReference type="ChEBI" id="CHEBI:58066"/>
        <dbReference type="ChEBI" id="CHEBI:58274"/>
        <dbReference type="ChEBI" id="CHEBI:58349"/>
        <dbReference type="EC" id="1.2.1.41"/>
    </reaction>
</comment>
<evidence type="ECO:0000256" key="3">
    <source>
        <dbReference type="ARBA" id="ARBA00022650"/>
    </source>
</evidence>
<dbReference type="PANTHER" id="PTHR11063:SF8">
    <property type="entry name" value="DELTA-1-PYRROLINE-5-CARBOXYLATE SYNTHASE"/>
    <property type="match status" value="1"/>
</dbReference>
<dbReference type="AlphaFoldDB" id="A0P7U7"/>
<dbReference type="GO" id="GO:0005737">
    <property type="term" value="C:cytoplasm"/>
    <property type="evidence" value="ECO:0007669"/>
    <property type="project" value="UniProtKB-SubCell"/>
</dbReference>
<dbReference type="InterPro" id="IPR020593">
    <property type="entry name" value="G-glutamylP_reductase_CS"/>
</dbReference>
<dbReference type="InterPro" id="IPR016163">
    <property type="entry name" value="Ald_DH_C"/>
</dbReference>
<dbReference type="FunFam" id="3.40.309.10:FF:000006">
    <property type="entry name" value="Gamma-glutamyl phosphate reductase"/>
    <property type="match status" value="1"/>
</dbReference>
<dbReference type="EC" id="1.2.1.41" evidence="7"/>
<dbReference type="PROSITE" id="PS01223">
    <property type="entry name" value="PROA"/>
    <property type="match status" value="1"/>
</dbReference>
<evidence type="ECO:0000256" key="1">
    <source>
        <dbReference type="ARBA" id="ARBA00004985"/>
    </source>
</evidence>
<keyword evidence="3 7" id="KW-0641">Proline biosynthesis</keyword>
<evidence type="ECO:0000313" key="9">
    <source>
        <dbReference type="EMBL" id="EAV47607.1"/>
    </source>
</evidence>
<feature type="domain" description="Aldehyde dehydrogenase" evidence="8">
    <location>
        <begin position="312"/>
        <end position="376"/>
    </location>
</feature>
<dbReference type="SUPFAM" id="SSF53720">
    <property type="entry name" value="ALDH-like"/>
    <property type="match status" value="1"/>
</dbReference>
<keyword evidence="10" id="KW-1185">Reference proteome</keyword>
<dbReference type="InterPro" id="IPR016161">
    <property type="entry name" value="Ald_DH/histidinol_DH"/>
</dbReference>
<keyword evidence="2 7" id="KW-0028">Amino-acid biosynthesis</keyword>
<evidence type="ECO:0000259" key="8">
    <source>
        <dbReference type="Pfam" id="PF00171"/>
    </source>
</evidence>
<dbReference type="GO" id="GO:0055129">
    <property type="term" value="P:L-proline biosynthetic process"/>
    <property type="evidence" value="ECO:0007669"/>
    <property type="project" value="UniProtKB-UniRule"/>
</dbReference>
<evidence type="ECO:0000256" key="7">
    <source>
        <dbReference type="HAMAP-Rule" id="MF_00412"/>
    </source>
</evidence>
<evidence type="ECO:0000313" key="10">
    <source>
        <dbReference type="Proteomes" id="UP000054262"/>
    </source>
</evidence>
<name>A0P7U7_9PROT</name>
<dbReference type="Pfam" id="PF00171">
    <property type="entry name" value="Aldedh"/>
    <property type="match status" value="2"/>
</dbReference>
<dbReference type="UniPathway" id="UPA00098">
    <property type="reaction ID" value="UER00360"/>
</dbReference>
<dbReference type="InterPro" id="IPR000965">
    <property type="entry name" value="GPR_dom"/>
</dbReference>
<gene>
    <name evidence="7 9" type="primary">proA</name>
    <name evidence="9" type="ORF">MB2181_06000</name>
</gene>
<dbReference type="PANTHER" id="PTHR11063">
    <property type="entry name" value="GLUTAMATE SEMIALDEHYDE DEHYDROGENASE"/>
    <property type="match status" value="1"/>
</dbReference>
<comment type="pathway">
    <text evidence="1 7">Amino-acid biosynthesis; L-proline biosynthesis; L-glutamate 5-semialdehyde from L-glutamate: step 2/2.</text>
</comment>
<evidence type="ECO:0000256" key="6">
    <source>
        <dbReference type="ARBA" id="ARBA00049024"/>
    </source>
</evidence>
<dbReference type="Proteomes" id="UP000054262">
    <property type="component" value="Unassembled WGS sequence"/>
</dbReference>
<sequence length="420" mass="45854">MVMNIKTYMQDIGLKAKKTSYDLAKASSAKKNQFLSDLANRLSKNESEIIKKNQQDLEDAKKRGLDAAFIDRLTLSKKTIESMVTGLLQIASLNDLIGEISNIKQMSSGIQVGQMRVPLGVIGMIYESRPNVTIDAAGLAIKSGNSIILRGGSESLASNSFLARLIEESLIVAGLPKECVQVINTKDREAVTELIQMNNFVDVIIPRGGKSLIKMITEKARIPVIKHLDGNCHIYVDAYADIENALSIVDNSKTQRLGTCNTLESLVVSRSIASNFLPKIKEIFDAKNIEIRGCANTIKVIPDITKASESDYYEEYLAPTISCIIVETINEAIAHINKYSSGHTESIISNNHGNAMQFLREIDSSSVMINASTRFADGFEYGLGAEIGISTDKFHARGPVGLEGLTSMKYIVLGTGQIRG</sequence>
<dbReference type="InterPro" id="IPR012134">
    <property type="entry name" value="Glu-5-SA_DH"/>
</dbReference>
<dbReference type="HAMAP" id="MF_00412">
    <property type="entry name" value="ProA"/>
    <property type="match status" value="1"/>
</dbReference>
<evidence type="ECO:0000256" key="4">
    <source>
        <dbReference type="ARBA" id="ARBA00022857"/>
    </source>
</evidence>
<keyword evidence="4 7" id="KW-0521">NADP</keyword>
<keyword evidence="7" id="KW-0963">Cytoplasm</keyword>
<organism evidence="9 10">
    <name type="scientific">Methylophilales bacterium HTCC2181</name>
    <dbReference type="NCBI Taxonomy" id="383631"/>
    <lineage>
        <taxon>Bacteria</taxon>
        <taxon>Pseudomonadati</taxon>
        <taxon>Pseudomonadota</taxon>
        <taxon>Betaproteobacteria</taxon>
        <taxon>Nitrosomonadales</taxon>
        <taxon>OM43 clade</taxon>
    </lineage>
</organism>
<comment type="caution">
    <text evidence="9">The sequence shown here is derived from an EMBL/GenBank/DDBJ whole genome shotgun (WGS) entry which is preliminary data.</text>
</comment>
<dbReference type="Gene3D" id="3.40.309.10">
    <property type="entry name" value="Aldehyde Dehydrogenase, Chain A, domain 2"/>
    <property type="match status" value="1"/>
</dbReference>